<dbReference type="GO" id="GO:0016020">
    <property type="term" value="C:membrane"/>
    <property type="evidence" value="ECO:0007669"/>
    <property type="project" value="InterPro"/>
</dbReference>
<dbReference type="SUPFAM" id="SSF50022">
    <property type="entry name" value="ISP domain"/>
    <property type="match status" value="1"/>
</dbReference>
<keyword evidence="1" id="KW-0001">2Fe-2S</keyword>
<dbReference type="EMBL" id="FOKW01000007">
    <property type="protein sequence ID" value="SFC34086.1"/>
    <property type="molecule type" value="Genomic_DNA"/>
</dbReference>
<feature type="domain" description="Rieske" evidence="6">
    <location>
        <begin position="431"/>
        <end position="516"/>
    </location>
</feature>
<dbReference type="Pfam" id="PF01266">
    <property type="entry name" value="DAO"/>
    <property type="match status" value="1"/>
</dbReference>
<dbReference type="InterPro" id="IPR005805">
    <property type="entry name" value="Rieske_Fe-S_prot_C"/>
</dbReference>
<accession>A0A1I1ICW3</accession>
<evidence type="ECO:0000256" key="2">
    <source>
        <dbReference type="ARBA" id="ARBA00022723"/>
    </source>
</evidence>
<dbReference type="Gene3D" id="3.30.9.10">
    <property type="entry name" value="D-Amino Acid Oxidase, subunit A, domain 2"/>
    <property type="match status" value="1"/>
</dbReference>
<dbReference type="PRINTS" id="PR00162">
    <property type="entry name" value="RIESKE"/>
</dbReference>
<dbReference type="InterPro" id="IPR017941">
    <property type="entry name" value="Rieske_2Fe-2S"/>
</dbReference>
<evidence type="ECO:0000256" key="1">
    <source>
        <dbReference type="ARBA" id="ARBA00022714"/>
    </source>
</evidence>
<evidence type="ECO:0000313" key="8">
    <source>
        <dbReference type="Proteomes" id="UP000199161"/>
    </source>
</evidence>
<evidence type="ECO:0000256" key="3">
    <source>
        <dbReference type="ARBA" id="ARBA00023004"/>
    </source>
</evidence>
<dbReference type="GO" id="GO:0051537">
    <property type="term" value="F:2 iron, 2 sulfur cluster binding"/>
    <property type="evidence" value="ECO:0007669"/>
    <property type="project" value="UniProtKB-KW"/>
</dbReference>
<keyword evidence="2" id="KW-0479">Metal-binding</keyword>
<evidence type="ECO:0000256" key="4">
    <source>
        <dbReference type="ARBA" id="ARBA00023014"/>
    </source>
</evidence>
<dbReference type="Gene3D" id="2.102.10.10">
    <property type="entry name" value="Rieske [2Fe-2S] iron-sulphur domain"/>
    <property type="match status" value="1"/>
</dbReference>
<dbReference type="InterPro" id="IPR036922">
    <property type="entry name" value="Rieske_2Fe-2S_sf"/>
</dbReference>
<dbReference type="InterPro" id="IPR006076">
    <property type="entry name" value="FAD-dep_OxRdtase"/>
</dbReference>
<evidence type="ECO:0000313" key="7">
    <source>
        <dbReference type="EMBL" id="SFC34086.1"/>
    </source>
</evidence>
<dbReference type="InterPro" id="IPR036188">
    <property type="entry name" value="FAD/NAD-bd_sf"/>
</dbReference>
<dbReference type="PANTHER" id="PTHR13847:SF274">
    <property type="entry name" value="RIESKE 2FE-2S IRON-SULFUR PROTEIN YHFW-RELATED"/>
    <property type="match status" value="1"/>
</dbReference>
<dbReference type="InterPro" id="IPR038010">
    <property type="entry name" value="YhfW_C"/>
</dbReference>
<dbReference type="RefSeq" id="WP_089788695.1">
    <property type="nucleotide sequence ID" value="NZ_FOKW01000007.1"/>
</dbReference>
<evidence type="ECO:0000259" key="6">
    <source>
        <dbReference type="PROSITE" id="PS51296"/>
    </source>
</evidence>
<dbReference type="PANTHER" id="PTHR13847">
    <property type="entry name" value="SARCOSINE DEHYDROGENASE-RELATED"/>
    <property type="match status" value="1"/>
</dbReference>
<evidence type="ECO:0000256" key="5">
    <source>
        <dbReference type="ARBA" id="ARBA00023157"/>
    </source>
</evidence>
<sequence>MSDASTPDDRRPESLWLATTPTTDYDPFDGGLEVDVAVVGGGITGLTAAIELKEAGRDVAVLESDRIVESTTGHTTAKLTSQHGLIYDTLTSQFGDERAKGYADANEAAIDAVERRIEEHGIDCDFRRTEAYTYAASSDDLEAVRDEVAAAQGVGLPASYVEETPLPYEVPGAVRFDDQAEFHPRKYLLAIAERVDGDGSHVFEETRALDLEPGAPPRVETNRGEVVADDVVVATHFPFFDRAGYFSRMHPKRAYLLAVRIAGTPPEGMFYSTSSPPATIRTQPVDDGNGDEELLIVGGQSHKPGLDGPPTSERYRRCEAFAREHFDVESVEYRWSTMDYSPVDEVPFIGPIDPVSEGVYVGTGFNGWGMTGGTAAGMILSDLIVDGTNPWADVFDPQRLPTSTAAKNFLEENATVGGSFVGDRIKSLLASLETDVDGLSPGEASVVRRAGRPMGVYRDDDGTVHAVSAICPHMDCLVRWNDAERTWDCPCHGSRFTHEGDVLSGPALEGLLYREL</sequence>
<keyword evidence="3" id="KW-0408">Iron</keyword>
<dbReference type="PROSITE" id="PS51296">
    <property type="entry name" value="RIESKE"/>
    <property type="match status" value="1"/>
</dbReference>
<dbReference type="GO" id="GO:0046872">
    <property type="term" value="F:metal ion binding"/>
    <property type="evidence" value="ECO:0007669"/>
    <property type="project" value="UniProtKB-KW"/>
</dbReference>
<dbReference type="AlphaFoldDB" id="A0A1I1ICW3"/>
<reference evidence="8" key="1">
    <citation type="submission" date="2016-10" db="EMBL/GenBank/DDBJ databases">
        <authorList>
            <person name="Varghese N."/>
            <person name="Submissions S."/>
        </authorList>
    </citation>
    <scope>NUCLEOTIDE SEQUENCE [LARGE SCALE GENOMIC DNA]</scope>
    <source>
        <strain evidence="8">DSM 13078</strain>
    </source>
</reference>
<organism evidence="7 8">
    <name type="scientific">Natronobacterium haloterrestre</name>
    <name type="common">Halobiforma haloterrestris</name>
    <dbReference type="NCBI Taxonomy" id="148448"/>
    <lineage>
        <taxon>Archaea</taxon>
        <taxon>Methanobacteriati</taxon>
        <taxon>Methanobacteriota</taxon>
        <taxon>Stenosarchaea group</taxon>
        <taxon>Halobacteria</taxon>
        <taxon>Halobacteriales</taxon>
        <taxon>Natrialbaceae</taxon>
        <taxon>Natronobacterium</taxon>
    </lineage>
</organism>
<gene>
    <name evidence="7" type="ORF">SAMN05444422_10792</name>
</gene>
<dbReference type="Pfam" id="PF00355">
    <property type="entry name" value="Rieske"/>
    <property type="match status" value="1"/>
</dbReference>
<keyword evidence="5" id="KW-1015">Disulfide bond</keyword>
<dbReference type="OrthoDB" id="5623at2157"/>
<dbReference type="SUPFAM" id="SSF51971">
    <property type="entry name" value="Nucleotide-binding domain"/>
    <property type="match status" value="1"/>
</dbReference>
<name>A0A1I1ICW3_NATHA</name>
<dbReference type="Gene3D" id="3.50.50.60">
    <property type="entry name" value="FAD/NAD(P)-binding domain"/>
    <property type="match status" value="1"/>
</dbReference>
<keyword evidence="4" id="KW-0411">Iron-sulfur</keyword>
<dbReference type="CDD" id="cd03477">
    <property type="entry name" value="Rieske_YhfW_C"/>
    <property type="match status" value="1"/>
</dbReference>
<protein>
    <submittedName>
        <fullName evidence="7">Glycine/D-amino acid oxidase</fullName>
    </submittedName>
</protein>
<keyword evidence="8" id="KW-1185">Reference proteome</keyword>
<proteinExistence type="predicted"/>
<dbReference type="Proteomes" id="UP000199161">
    <property type="component" value="Unassembled WGS sequence"/>
</dbReference>
<dbReference type="GO" id="GO:0005737">
    <property type="term" value="C:cytoplasm"/>
    <property type="evidence" value="ECO:0007669"/>
    <property type="project" value="TreeGrafter"/>
</dbReference>